<organism evidence="1 2">
    <name type="scientific">Fusarium tricinctum</name>
    <dbReference type="NCBI Taxonomy" id="61284"/>
    <lineage>
        <taxon>Eukaryota</taxon>
        <taxon>Fungi</taxon>
        <taxon>Dikarya</taxon>
        <taxon>Ascomycota</taxon>
        <taxon>Pezizomycotina</taxon>
        <taxon>Sordariomycetes</taxon>
        <taxon>Hypocreomycetidae</taxon>
        <taxon>Hypocreales</taxon>
        <taxon>Nectriaceae</taxon>
        <taxon>Fusarium</taxon>
        <taxon>Fusarium tricinctum species complex</taxon>
    </lineage>
</organism>
<proteinExistence type="predicted"/>
<reference evidence="1" key="1">
    <citation type="journal article" date="2021" name="Nat. Commun.">
        <title>Genetic determinants of endophytism in the Arabidopsis root mycobiome.</title>
        <authorList>
            <person name="Mesny F."/>
            <person name="Miyauchi S."/>
            <person name="Thiergart T."/>
            <person name="Pickel B."/>
            <person name="Atanasova L."/>
            <person name="Karlsson M."/>
            <person name="Huettel B."/>
            <person name="Barry K.W."/>
            <person name="Haridas S."/>
            <person name="Chen C."/>
            <person name="Bauer D."/>
            <person name="Andreopoulos W."/>
            <person name="Pangilinan J."/>
            <person name="LaButti K."/>
            <person name="Riley R."/>
            <person name="Lipzen A."/>
            <person name="Clum A."/>
            <person name="Drula E."/>
            <person name="Henrissat B."/>
            <person name="Kohler A."/>
            <person name="Grigoriev I.V."/>
            <person name="Martin F.M."/>
            <person name="Hacquard S."/>
        </authorList>
    </citation>
    <scope>NUCLEOTIDE SEQUENCE</scope>
    <source>
        <strain evidence="1">MPI-SDFR-AT-0068</strain>
    </source>
</reference>
<dbReference type="AlphaFoldDB" id="A0A8K0RTJ9"/>
<name>A0A8K0RTJ9_9HYPO</name>
<protein>
    <submittedName>
        <fullName evidence="1">Uncharacterized protein</fullName>
    </submittedName>
</protein>
<evidence type="ECO:0000313" key="1">
    <source>
        <dbReference type="EMBL" id="KAH7241226.1"/>
    </source>
</evidence>
<dbReference type="Proteomes" id="UP000813427">
    <property type="component" value="Unassembled WGS sequence"/>
</dbReference>
<accession>A0A8K0RTJ9</accession>
<keyword evidence="2" id="KW-1185">Reference proteome</keyword>
<gene>
    <name evidence="1" type="ORF">BKA59DRAFT_455831</name>
</gene>
<dbReference type="EMBL" id="JAGPXF010000005">
    <property type="protein sequence ID" value="KAH7241226.1"/>
    <property type="molecule type" value="Genomic_DNA"/>
</dbReference>
<evidence type="ECO:0000313" key="2">
    <source>
        <dbReference type="Proteomes" id="UP000813427"/>
    </source>
</evidence>
<sequence length="120" mass="13873">MGGSVDRLMDQTGAVSTYRYDVMKRALDEYGVEMLRTYTCYNDFYIPIEETRFIMVDGYFVEQYLTKLEYEIDFNFHVRTIAYDLPTSTTVSRNICLGKGPVYEPISRTTANHNGHGNPL</sequence>
<comment type="caution">
    <text evidence="1">The sequence shown here is derived from an EMBL/GenBank/DDBJ whole genome shotgun (WGS) entry which is preliminary data.</text>
</comment>